<sequence length="298" mass="32092">MTRPLIAAVVLALSSLSASAHDTGEACAHVLAAGQPTTQTAARTQLLCYRAYAVLYSSQTRTALWAAERLTREAVDAARKLPRDSDFYEEDRLPEADRARLADYRRGSGMDRGHLAPSGDFPDKASQAESFSLANVVPQNSVSNRRTWSHLETSTRRLARQHGAIQVVTGPAFVGTPRTLGHVRIPDFVWKAIYVPGVGAAVYIVRNDATPAYSVISVAELQHFSGINPFPALPKTMNATAMDLPPPTPHPGEKPARRVAFAWLASGEAVADSPAPDALHHVIRDASAILSLALAYAR</sequence>
<accession>A0A4P7LV59</accession>
<feature type="active site" description="Proton acceptor" evidence="8">
    <location>
        <position position="114"/>
    </location>
</feature>
<evidence type="ECO:0000256" key="4">
    <source>
        <dbReference type="ARBA" id="ARBA00022723"/>
    </source>
</evidence>
<dbReference type="PROSITE" id="PS01070">
    <property type="entry name" value="NUCLEASE_NON_SPEC"/>
    <property type="match status" value="1"/>
</dbReference>
<evidence type="ECO:0000313" key="15">
    <source>
        <dbReference type="Proteomes" id="UP000295294"/>
    </source>
</evidence>
<dbReference type="InterPro" id="IPR001604">
    <property type="entry name" value="Endo_G_ENPP1-like_dom"/>
</dbReference>
<dbReference type="Gene3D" id="3.40.570.10">
    <property type="entry name" value="Extracellular Endonuclease, subunit A"/>
    <property type="match status" value="1"/>
</dbReference>
<evidence type="ECO:0000256" key="11">
    <source>
        <dbReference type="SAM" id="SignalP"/>
    </source>
</evidence>
<organism evidence="14 15">
    <name type="scientific">Cupriavidus oxalaticus</name>
    <dbReference type="NCBI Taxonomy" id="96344"/>
    <lineage>
        <taxon>Bacteria</taxon>
        <taxon>Pseudomonadati</taxon>
        <taxon>Pseudomonadota</taxon>
        <taxon>Betaproteobacteria</taxon>
        <taxon>Burkholderiales</taxon>
        <taxon>Burkholderiaceae</taxon>
        <taxon>Cupriavidus</taxon>
    </lineage>
</organism>
<evidence type="ECO:0000259" key="12">
    <source>
        <dbReference type="SMART" id="SM00477"/>
    </source>
</evidence>
<keyword evidence="11" id="KW-0732">Signal</keyword>
<evidence type="ECO:0000256" key="5">
    <source>
        <dbReference type="ARBA" id="ARBA00022759"/>
    </source>
</evidence>
<evidence type="ECO:0000259" key="13">
    <source>
        <dbReference type="SMART" id="SM00892"/>
    </source>
</evidence>
<dbReference type="KEGG" id="cox:E0W60_35740"/>
<evidence type="ECO:0000256" key="3">
    <source>
        <dbReference type="ARBA" id="ARBA00022722"/>
    </source>
</evidence>
<dbReference type="SUPFAM" id="SSF54060">
    <property type="entry name" value="His-Me finger endonucleases"/>
    <property type="match status" value="1"/>
</dbReference>
<comment type="cofactor">
    <cofactor evidence="1 10">
        <name>Mg(2+)</name>
        <dbReference type="ChEBI" id="CHEBI:18420"/>
    </cofactor>
</comment>
<evidence type="ECO:0000256" key="7">
    <source>
        <dbReference type="ARBA" id="ARBA00022842"/>
    </source>
</evidence>
<dbReference type="Pfam" id="PF01223">
    <property type="entry name" value="Endonuclease_NS"/>
    <property type="match status" value="1"/>
</dbReference>
<dbReference type="InterPro" id="IPR018524">
    <property type="entry name" value="DNA/RNA_endonuclease_AS"/>
</dbReference>
<keyword evidence="5 10" id="KW-0255">Endonuclease</keyword>
<dbReference type="InterPro" id="IPR020821">
    <property type="entry name" value="ENPP1-3/EXOG-like_nuc-like"/>
</dbReference>
<dbReference type="RefSeq" id="WP_135707522.1">
    <property type="nucleotide sequence ID" value="NZ_CP038639.1"/>
</dbReference>
<gene>
    <name evidence="14" type="ORF">E0W60_35740</name>
</gene>
<dbReference type="InterPro" id="IPR044925">
    <property type="entry name" value="His-Me_finger_sf"/>
</dbReference>
<dbReference type="OrthoDB" id="9811262at2"/>
<comment type="similarity">
    <text evidence="2 10">Belongs to the DNA/RNA non-specific endonuclease family.</text>
</comment>
<keyword evidence="3 10" id="KW-0540">Nuclease</keyword>
<feature type="chain" id="PRO_5020709257" description="Endonuclease" evidence="11">
    <location>
        <begin position="21"/>
        <end position="298"/>
    </location>
</feature>
<feature type="domain" description="ENPP1-3/EXOG-like endonuclease/phosphodiesterase" evidence="12">
    <location>
        <begin position="49"/>
        <end position="236"/>
    </location>
</feature>
<dbReference type="GO" id="GO:0004519">
    <property type="term" value="F:endonuclease activity"/>
    <property type="evidence" value="ECO:0007669"/>
    <property type="project" value="UniProtKB-UniRule"/>
</dbReference>
<feature type="binding site" evidence="9">
    <location>
        <position position="144"/>
    </location>
    <ligand>
        <name>Mg(2+)</name>
        <dbReference type="ChEBI" id="CHEBI:18420"/>
        <note>catalytic</note>
    </ligand>
</feature>
<dbReference type="SMART" id="SM00477">
    <property type="entry name" value="NUC"/>
    <property type="match status" value="1"/>
</dbReference>
<dbReference type="PANTHER" id="PTHR13966">
    <property type="entry name" value="ENDONUCLEASE RELATED"/>
    <property type="match status" value="1"/>
</dbReference>
<dbReference type="PANTHER" id="PTHR13966:SF5">
    <property type="entry name" value="ENDONUCLEASE G, MITOCHONDRIAL"/>
    <property type="match status" value="1"/>
</dbReference>
<evidence type="ECO:0000256" key="9">
    <source>
        <dbReference type="PIRSR" id="PIRSR640255-2"/>
    </source>
</evidence>
<keyword evidence="6 10" id="KW-0378">Hydrolase</keyword>
<dbReference type="InterPro" id="IPR044929">
    <property type="entry name" value="DNA/RNA_non-sp_Endonuclease_sf"/>
</dbReference>
<dbReference type="InterPro" id="IPR040255">
    <property type="entry name" value="Non-specific_endonuclease"/>
</dbReference>
<proteinExistence type="inferred from homology"/>
<evidence type="ECO:0000313" key="14">
    <source>
        <dbReference type="EMBL" id="QBY56361.1"/>
    </source>
</evidence>
<evidence type="ECO:0000256" key="6">
    <source>
        <dbReference type="ARBA" id="ARBA00022801"/>
    </source>
</evidence>
<geneLocation type="plasmid" evidence="14">
    <name>unnamed4</name>
</geneLocation>
<keyword evidence="4 9" id="KW-0479">Metal-binding</keyword>
<dbReference type="GO" id="GO:0003676">
    <property type="term" value="F:nucleic acid binding"/>
    <property type="evidence" value="ECO:0007669"/>
    <property type="project" value="InterPro"/>
</dbReference>
<dbReference type="GO" id="GO:0046872">
    <property type="term" value="F:metal ion binding"/>
    <property type="evidence" value="ECO:0007669"/>
    <property type="project" value="UniProtKB-KW"/>
</dbReference>
<dbReference type="Proteomes" id="UP000295294">
    <property type="component" value="Plasmid unnamed4"/>
</dbReference>
<dbReference type="GO" id="GO:0016787">
    <property type="term" value="F:hydrolase activity"/>
    <property type="evidence" value="ECO:0007669"/>
    <property type="project" value="UniProtKB-KW"/>
</dbReference>
<protein>
    <recommendedName>
        <fullName evidence="10">Endonuclease</fullName>
        <ecNumber evidence="10">3.1.30.-</ecNumber>
    </recommendedName>
</protein>
<keyword evidence="7" id="KW-0460">Magnesium</keyword>
<reference evidence="14 15" key="1">
    <citation type="submission" date="2019-03" db="EMBL/GenBank/DDBJ databases">
        <title>Efficiently degradation of phenoxyalkanoic acid herbicides by Cupriavidus oxalaticus strain X32.</title>
        <authorList>
            <person name="Sheng X."/>
        </authorList>
    </citation>
    <scope>NUCLEOTIDE SEQUENCE [LARGE SCALE GENOMIC DNA]</scope>
    <source>
        <strain evidence="14 15">X32</strain>
        <plasmid evidence="14 15">unnamed4</plasmid>
    </source>
</reference>
<dbReference type="AlphaFoldDB" id="A0A4P7LV59"/>
<keyword evidence="14" id="KW-0614">Plasmid</keyword>
<dbReference type="EMBL" id="CP038639">
    <property type="protein sequence ID" value="QBY56361.1"/>
    <property type="molecule type" value="Genomic_DNA"/>
</dbReference>
<evidence type="ECO:0000256" key="10">
    <source>
        <dbReference type="RuleBase" id="RU366055"/>
    </source>
</evidence>
<dbReference type="SMART" id="SM00892">
    <property type="entry name" value="Endonuclease_NS"/>
    <property type="match status" value="1"/>
</dbReference>
<evidence type="ECO:0000256" key="1">
    <source>
        <dbReference type="ARBA" id="ARBA00001946"/>
    </source>
</evidence>
<feature type="signal peptide" evidence="11">
    <location>
        <begin position="1"/>
        <end position="20"/>
    </location>
</feature>
<name>A0A4P7LV59_9BURK</name>
<feature type="domain" description="DNA/RNA non-specific endonuclease/pyrophosphatase/phosphodiesterase" evidence="13">
    <location>
        <begin position="48"/>
        <end position="236"/>
    </location>
</feature>
<dbReference type="EC" id="3.1.30.-" evidence="10"/>
<evidence type="ECO:0000256" key="2">
    <source>
        <dbReference type="ARBA" id="ARBA00010052"/>
    </source>
</evidence>
<evidence type="ECO:0000256" key="8">
    <source>
        <dbReference type="PIRSR" id="PIRSR640255-1"/>
    </source>
</evidence>